<evidence type="ECO:0000256" key="1">
    <source>
        <dbReference type="SAM" id="MobiDB-lite"/>
    </source>
</evidence>
<keyword evidence="2" id="KW-0472">Membrane</keyword>
<dbReference type="KEGG" id="vg:4642990"/>
<sequence>MLNKITTVLQIGLHASNLLAFLLSTMGVIDSKYAFLMEIEGKPSVINLSIPIMLTFGMWTLFYIFYFIRKIVVWKKNLRNSSNTNEFENVYIDIACIMVNAITGLFWMSFAAFQIYVFKNGHLPALDVLYRHYDLDSVCWDSIVYIKIDYTKNENLNQNCIYVNIYKKCIMCRMIVSDHEPTMFNQNYPIIITGVLAILAMQCWNLYVQSIEMRRNIRTKERAEAERAHFCDIDYCRDEEQESNSRLLKIVSEGRNSSRSSAVVVTPSPPPPPPSLSPSSSTVSETLSSFIATPQSPTSSPPLDNEFYFGNNEPDPVVYSVPQKVSCISPDACVFNHRTPMLSFKLFHKKPSPIKPVRIPIPTVPAVPPVPIQPVSVGLQRKLSPTPMSFSDELNRKFKEKKLLLD</sequence>
<evidence type="ECO:0000313" key="3">
    <source>
        <dbReference type="EMBL" id="ABL75964.1"/>
    </source>
</evidence>
<gene>
    <name evidence="3" type="primary">arif-1</name>
</gene>
<name>A1YR74_9ABAC</name>
<feature type="transmembrane region" description="Helical" evidence="2">
    <location>
        <begin position="90"/>
        <end position="117"/>
    </location>
</feature>
<dbReference type="OrthoDB" id="9234at10239"/>
<feature type="compositionally biased region" description="Polar residues" evidence="1">
    <location>
        <begin position="290"/>
        <end position="302"/>
    </location>
</feature>
<feature type="transmembrane region" description="Helical" evidence="2">
    <location>
        <begin position="188"/>
        <end position="208"/>
    </location>
</feature>
<organism evidence="3 4">
    <name type="scientific">Maruca vitrata nucleopolyhedrovirus</name>
    <dbReference type="NCBI Taxonomy" id="1307954"/>
    <lineage>
        <taxon>Viruses</taxon>
        <taxon>Viruses incertae sedis</taxon>
        <taxon>Naldaviricetes</taxon>
        <taxon>Lefavirales</taxon>
        <taxon>Baculoviridae</taxon>
        <taxon>Alphabaculovirus</taxon>
        <taxon>Alphabaculovirus mavitratae</taxon>
    </lineage>
</organism>
<reference evidence="3 4" key="1">
    <citation type="journal article" date="2008" name="J. Gen. Virol.">
        <title>Genomic and host range studies of Maruca vitrata nucleopolyhedrovirus.</title>
        <authorList>
            <person name="Chen Y.R."/>
            <person name="Wu C.Y."/>
            <person name="Lee S.T."/>
            <person name="Wu Y.J."/>
            <person name="Lo C.F."/>
            <person name="Tsai M.F."/>
            <person name="Wang C.H."/>
        </authorList>
    </citation>
    <scope>NUCLEOTIDE SEQUENCE [LARGE SCALE GENOMIC DNA]</scope>
</reference>
<feature type="compositionally biased region" description="Low complexity" evidence="1">
    <location>
        <begin position="277"/>
        <end position="289"/>
    </location>
</feature>
<evidence type="ECO:0000256" key="2">
    <source>
        <dbReference type="SAM" id="Phobius"/>
    </source>
</evidence>
<evidence type="ECO:0000313" key="4">
    <source>
        <dbReference type="Proteomes" id="UP000214542"/>
    </source>
</evidence>
<dbReference type="Pfam" id="PF06770">
    <property type="entry name" value="Arif-1"/>
    <property type="match status" value="1"/>
</dbReference>
<feature type="compositionally biased region" description="Pro residues" evidence="1">
    <location>
        <begin position="267"/>
        <end position="276"/>
    </location>
</feature>
<protein>
    <submittedName>
        <fullName evidence="3">Actin rearrangement inducing factor-1</fullName>
    </submittedName>
</protein>
<accession>A1YR74</accession>
<dbReference type="EMBL" id="EF125867">
    <property type="protein sequence ID" value="ABL75964.1"/>
    <property type="molecule type" value="Genomic_DNA"/>
</dbReference>
<dbReference type="GeneID" id="4642990"/>
<dbReference type="Proteomes" id="UP000214542">
    <property type="component" value="Segment"/>
</dbReference>
<dbReference type="InterPro" id="IPR010639">
    <property type="entry name" value="Actin-rearrang-inducing_fac"/>
</dbReference>
<proteinExistence type="predicted"/>
<dbReference type="RefSeq" id="YP_950742.1">
    <property type="nucleotide sequence ID" value="NC_008725.1"/>
</dbReference>
<feature type="transmembrane region" description="Helical" evidence="2">
    <location>
        <begin position="49"/>
        <end position="69"/>
    </location>
</feature>
<feature type="transmembrane region" description="Helical" evidence="2">
    <location>
        <begin position="7"/>
        <end position="29"/>
    </location>
</feature>
<keyword evidence="4" id="KW-1185">Reference proteome</keyword>
<keyword evidence="2" id="KW-0812">Transmembrane</keyword>
<feature type="region of interest" description="Disordered" evidence="1">
    <location>
        <begin position="259"/>
        <end position="305"/>
    </location>
</feature>
<keyword evidence="2" id="KW-1133">Transmembrane helix</keyword>